<dbReference type="GO" id="GO:0008171">
    <property type="term" value="F:O-methyltransferase activity"/>
    <property type="evidence" value="ECO:0007669"/>
    <property type="project" value="InterPro"/>
</dbReference>
<dbReference type="CDD" id="cd02440">
    <property type="entry name" value="AdoMet_MTases"/>
    <property type="match status" value="1"/>
</dbReference>
<evidence type="ECO:0000256" key="4">
    <source>
        <dbReference type="ARBA" id="ARBA00023453"/>
    </source>
</evidence>
<evidence type="ECO:0000256" key="1">
    <source>
        <dbReference type="ARBA" id="ARBA00022603"/>
    </source>
</evidence>
<evidence type="ECO:0008006" key="7">
    <source>
        <dbReference type="Google" id="ProtNLM"/>
    </source>
</evidence>
<comment type="similarity">
    <text evidence="4">Belongs to the class I-like SAM-binding methyltransferase superfamily. Cation-dependent O-methyltransferase family.</text>
</comment>
<proteinExistence type="inferred from homology"/>
<gene>
    <name evidence="5" type="ORF">H2204_001536</name>
</gene>
<dbReference type="Proteomes" id="UP001172681">
    <property type="component" value="Unassembled WGS sequence"/>
</dbReference>
<keyword evidence="6" id="KW-1185">Reference proteome</keyword>
<dbReference type="Gene3D" id="3.40.50.150">
    <property type="entry name" value="Vaccinia Virus protein VP39"/>
    <property type="match status" value="1"/>
</dbReference>
<protein>
    <recommendedName>
        <fullName evidence="7">O-methyltransferase</fullName>
    </recommendedName>
</protein>
<dbReference type="PANTHER" id="PTHR10509:SF14">
    <property type="entry name" value="CAFFEOYL-COA O-METHYLTRANSFERASE 3-RELATED"/>
    <property type="match status" value="1"/>
</dbReference>
<dbReference type="SUPFAM" id="SSF53335">
    <property type="entry name" value="S-adenosyl-L-methionine-dependent methyltransferases"/>
    <property type="match status" value="1"/>
</dbReference>
<dbReference type="Pfam" id="PF01596">
    <property type="entry name" value="Methyltransf_3"/>
    <property type="match status" value="1"/>
</dbReference>
<dbReference type="EMBL" id="JAPDRN010000006">
    <property type="protein sequence ID" value="KAJ9644185.1"/>
    <property type="molecule type" value="Genomic_DNA"/>
</dbReference>
<comment type="caution">
    <text evidence="5">The sequence shown here is derived from an EMBL/GenBank/DDBJ whole genome shotgun (WGS) entry which is preliminary data.</text>
</comment>
<organism evidence="5 6">
    <name type="scientific">Knufia peltigerae</name>
    <dbReference type="NCBI Taxonomy" id="1002370"/>
    <lineage>
        <taxon>Eukaryota</taxon>
        <taxon>Fungi</taxon>
        <taxon>Dikarya</taxon>
        <taxon>Ascomycota</taxon>
        <taxon>Pezizomycotina</taxon>
        <taxon>Eurotiomycetes</taxon>
        <taxon>Chaetothyriomycetidae</taxon>
        <taxon>Chaetothyriales</taxon>
        <taxon>Trichomeriaceae</taxon>
        <taxon>Knufia</taxon>
    </lineage>
</organism>
<keyword evidence="2" id="KW-0808">Transferase</keyword>
<dbReference type="InterPro" id="IPR002935">
    <property type="entry name" value="SAM_O-MeTrfase"/>
</dbReference>
<keyword evidence="1" id="KW-0489">Methyltransferase</keyword>
<dbReference type="GO" id="GO:0008757">
    <property type="term" value="F:S-adenosylmethionine-dependent methyltransferase activity"/>
    <property type="evidence" value="ECO:0007669"/>
    <property type="project" value="TreeGrafter"/>
</dbReference>
<dbReference type="AlphaFoldDB" id="A0AA38YCG2"/>
<accession>A0AA38YCG2</accession>
<dbReference type="InterPro" id="IPR050362">
    <property type="entry name" value="Cation-dep_OMT"/>
</dbReference>
<dbReference type="PROSITE" id="PS51682">
    <property type="entry name" value="SAM_OMT_I"/>
    <property type="match status" value="1"/>
</dbReference>
<dbReference type="PANTHER" id="PTHR10509">
    <property type="entry name" value="O-METHYLTRANSFERASE-RELATED"/>
    <property type="match status" value="1"/>
</dbReference>
<sequence>MESVLDFNNFHSAATVEDRAKSALLRPNPRLERALTNSAAKGIPAISVLPLAGQHLSIVARLMGAQSVLEIGTLGGYSAICFAGAGADVRVTSVEVDPKHRDVALENVEGLGNVEVVLGDAEEVMARFVREGRRFDLVFIDADLDRQWEEFDLAVKLTRRGGCVWLDDVVASMFKNGQVGREEQDPTTESVLTKVGKDDRVKATLVPTVVCHPAMSANPVFNGFILATVL</sequence>
<evidence type="ECO:0000313" key="5">
    <source>
        <dbReference type="EMBL" id="KAJ9644185.1"/>
    </source>
</evidence>
<evidence type="ECO:0000256" key="2">
    <source>
        <dbReference type="ARBA" id="ARBA00022679"/>
    </source>
</evidence>
<dbReference type="GO" id="GO:0032259">
    <property type="term" value="P:methylation"/>
    <property type="evidence" value="ECO:0007669"/>
    <property type="project" value="UniProtKB-KW"/>
</dbReference>
<reference evidence="5" key="1">
    <citation type="submission" date="2022-10" db="EMBL/GenBank/DDBJ databases">
        <title>Culturing micro-colonial fungi from biological soil crusts in the Mojave desert and describing Neophaeococcomyces mojavensis, and introducing the new genera and species Taxawa tesnikishii.</title>
        <authorList>
            <person name="Kurbessoian T."/>
            <person name="Stajich J.E."/>
        </authorList>
    </citation>
    <scope>NUCLEOTIDE SEQUENCE</scope>
    <source>
        <strain evidence="5">TK_35</strain>
    </source>
</reference>
<keyword evidence="3" id="KW-0949">S-adenosyl-L-methionine</keyword>
<name>A0AA38YCG2_9EURO</name>
<evidence type="ECO:0000313" key="6">
    <source>
        <dbReference type="Proteomes" id="UP001172681"/>
    </source>
</evidence>
<dbReference type="InterPro" id="IPR029063">
    <property type="entry name" value="SAM-dependent_MTases_sf"/>
</dbReference>
<evidence type="ECO:0000256" key="3">
    <source>
        <dbReference type="ARBA" id="ARBA00022691"/>
    </source>
</evidence>